<keyword evidence="2" id="KW-1185">Reference proteome</keyword>
<organism evidence="1 2">
    <name type="scientific">Photinus pyralis</name>
    <name type="common">Common eastern firefly</name>
    <name type="synonym">Lampyris pyralis</name>
    <dbReference type="NCBI Taxonomy" id="7054"/>
    <lineage>
        <taxon>Eukaryota</taxon>
        <taxon>Metazoa</taxon>
        <taxon>Ecdysozoa</taxon>
        <taxon>Arthropoda</taxon>
        <taxon>Hexapoda</taxon>
        <taxon>Insecta</taxon>
        <taxon>Pterygota</taxon>
        <taxon>Neoptera</taxon>
        <taxon>Endopterygota</taxon>
        <taxon>Coleoptera</taxon>
        <taxon>Polyphaga</taxon>
        <taxon>Elateriformia</taxon>
        <taxon>Elateroidea</taxon>
        <taxon>Lampyridae</taxon>
        <taxon>Lampyrinae</taxon>
        <taxon>Photinus</taxon>
    </lineage>
</organism>
<reference evidence="1 2" key="1">
    <citation type="journal article" date="2018" name="Elife">
        <title>Firefly genomes illuminate parallel origins of bioluminescence in beetles.</title>
        <authorList>
            <person name="Fallon T.R."/>
            <person name="Lower S.E."/>
            <person name="Chang C.H."/>
            <person name="Bessho-Uehara M."/>
            <person name="Martin G.J."/>
            <person name="Bewick A.J."/>
            <person name="Behringer M."/>
            <person name="Debat H.J."/>
            <person name="Wong I."/>
            <person name="Day J.C."/>
            <person name="Suvorov A."/>
            <person name="Silva C.J."/>
            <person name="Stanger-Hall K.F."/>
            <person name="Hall D.W."/>
            <person name="Schmitz R.J."/>
            <person name="Nelson D.R."/>
            <person name="Lewis S.M."/>
            <person name="Shigenobu S."/>
            <person name="Bybee S.M."/>
            <person name="Larracuente A.M."/>
            <person name="Oba Y."/>
            <person name="Weng J.K."/>
        </authorList>
    </citation>
    <scope>NUCLEOTIDE SEQUENCE [LARGE SCALE GENOMIC DNA]</scope>
    <source>
        <strain evidence="1">1611_PpyrPB1</strain>
        <tissue evidence="1">Whole body</tissue>
    </source>
</reference>
<dbReference type="InParanoid" id="A0A5N4B3P1"/>
<proteinExistence type="predicted"/>
<dbReference type="AlphaFoldDB" id="A0A5N4B3P1"/>
<evidence type="ECO:0000313" key="1">
    <source>
        <dbReference type="EMBL" id="KAB0804186.1"/>
    </source>
</evidence>
<sequence length="139" mass="15521">MVNKVYLVPYWKIKNSPPLANSLIDTNTYQNQILQHAKLPLYEFNLEVVIDTPTTIFPNYSDNPVLTNIMLKCALSNVGEKLAAINTDGSTNDGSTGCAFFVVIINYINYEKGFSACKERLFEDYLTELTASLHSNDSG</sequence>
<dbReference type="Proteomes" id="UP000327044">
    <property type="component" value="Unassembled WGS sequence"/>
</dbReference>
<protein>
    <submittedName>
        <fullName evidence="1">Uncharacterized protein</fullName>
    </submittedName>
</protein>
<dbReference type="EMBL" id="VVIM01000001">
    <property type="protein sequence ID" value="KAB0804186.1"/>
    <property type="molecule type" value="Genomic_DNA"/>
</dbReference>
<name>A0A5N4B3P1_PHOPY</name>
<gene>
    <name evidence="1" type="ORF">PPYR_01156</name>
</gene>
<evidence type="ECO:0000313" key="2">
    <source>
        <dbReference type="Proteomes" id="UP000327044"/>
    </source>
</evidence>
<comment type="caution">
    <text evidence="1">The sequence shown here is derived from an EMBL/GenBank/DDBJ whole genome shotgun (WGS) entry which is preliminary data.</text>
</comment>
<accession>A0A5N4B3P1</accession>